<keyword evidence="1" id="KW-0472">Membrane</keyword>
<proteinExistence type="predicted"/>
<dbReference type="Proteomes" id="UP000199110">
    <property type="component" value="Unassembled WGS sequence"/>
</dbReference>
<gene>
    <name evidence="2" type="ORF">SAMN04488095_2734</name>
</gene>
<evidence type="ECO:0000313" key="2">
    <source>
        <dbReference type="EMBL" id="SFJ39574.1"/>
    </source>
</evidence>
<evidence type="ECO:0000313" key="3">
    <source>
        <dbReference type="Proteomes" id="UP000199110"/>
    </source>
</evidence>
<feature type="transmembrane region" description="Helical" evidence="1">
    <location>
        <begin position="67"/>
        <end position="88"/>
    </location>
</feature>
<keyword evidence="1" id="KW-1133">Transmembrane helix</keyword>
<protein>
    <submittedName>
        <fullName evidence="2">Uncharacterized protein</fullName>
    </submittedName>
</protein>
<sequence length="92" mass="10004">MAAQEWEPTGETVNLLIVGGLVIVIVTYAAQAFVWLVSKSGMGDLGVMLGWYSQEGYYKANMDFIRVLRFAAIFAIFLGIIAAIVGWAKGTL</sequence>
<dbReference type="AlphaFoldDB" id="A0A1I3QZE7"/>
<name>A0A1I3QZE7_9RHOB</name>
<feature type="transmembrane region" description="Helical" evidence="1">
    <location>
        <begin position="15"/>
        <end position="38"/>
    </location>
</feature>
<accession>A0A1I3QZE7</accession>
<organism evidence="2 3">
    <name type="scientific">Jannaschia pohangensis</name>
    <dbReference type="NCBI Taxonomy" id="390807"/>
    <lineage>
        <taxon>Bacteria</taxon>
        <taxon>Pseudomonadati</taxon>
        <taxon>Pseudomonadota</taxon>
        <taxon>Alphaproteobacteria</taxon>
        <taxon>Rhodobacterales</taxon>
        <taxon>Roseobacteraceae</taxon>
        <taxon>Jannaschia</taxon>
    </lineage>
</organism>
<keyword evidence="1" id="KW-0812">Transmembrane</keyword>
<reference evidence="2 3" key="1">
    <citation type="submission" date="2016-10" db="EMBL/GenBank/DDBJ databases">
        <authorList>
            <person name="de Groot N.N."/>
        </authorList>
    </citation>
    <scope>NUCLEOTIDE SEQUENCE [LARGE SCALE GENOMIC DNA]</scope>
    <source>
        <strain evidence="2 3">DSM 19073</strain>
    </source>
</reference>
<evidence type="ECO:0000256" key="1">
    <source>
        <dbReference type="SAM" id="Phobius"/>
    </source>
</evidence>
<keyword evidence="3" id="KW-1185">Reference proteome</keyword>
<dbReference type="EMBL" id="FORA01000003">
    <property type="protein sequence ID" value="SFJ39574.1"/>
    <property type="molecule type" value="Genomic_DNA"/>
</dbReference>
<dbReference type="STRING" id="390807.SAMN04488095_2734"/>